<feature type="chain" id="PRO_5006424673" evidence="2">
    <location>
        <begin position="36"/>
        <end position="337"/>
    </location>
</feature>
<comment type="caution">
    <text evidence="3">The sequence shown here is derived from an EMBL/GenBank/DDBJ whole genome shotgun (WGS) entry which is preliminary data.</text>
</comment>
<evidence type="ECO:0000256" key="1">
    <source>
        <dbReference type="SAM" id="Coils"/>
    </source>
</evidence>
<sequence length="337" mass="36094">MARINAACKKLARLCCKSSAATSLALSLVVSSAIAQPTAEALERSRQELGVFSDLLSVGLGLDEPGGLFGMNVGSIQSRYLFGQGAYLEIRSPLANRRQRLSLAALSSTMRELQSSQNPFSRFSAAPSSQALDAGTADSALVASLASRIQDVDYELIVSSALRQAAEAAEALRSLEGIDDATYADIRGELAELRRDLQAHLSEMNEAVARANSVPTGTPDAVAVPLSERIALLRQLAQQKAEELGEQLEQAQSDYEQRWFAEREAFERALYASACTASEQLVSFADSETLAIVLAGLGDEGARMRPDRMHMLSIAELRRCASGAIAPSDISAVVYSY</sequence>
<accession>A0A0R2TDL4</accession>
<organism evidence="3 4">
    <name type="scientific">OM182 bacterium BACL3 MAG-120619-bin3</name>
    <dbReference type="NCBI Taxonomy" id="1655593"/>
    <lineage>
        <taxon>Bacteria</taxon>
        <taxon>Pseudomonadati</taxon>
        <taxon>Pseudomonadota</taxon>
        <taxon>Gammaproteobacteria</taxon>
        <taxon>OMG group</taxon>
        <taxon>OM182 clade</taxon>
    </lineage>
</organism>
<evidence type="ECO:0000256" key="2">
    <source>
        <dbReference type="SAM" id="SignalP"/>
    </source>
</evidence>
<gene>
    <name evidence="3" type="ORF">ABR85_06370</name>
</gene>
<dbReference type="AlphaFoldDB" id="A0A0R2TDL4"/>
<dbReference type="EMBL" id="LICD01000020">
    <property type="protein sequence ID" value="KRO83360.1"/>
    <property type="molecule type" value="Genomic_DNA"/>
</dbReference>
<evidence type="ECO:0000313" key="4">
    <source>
        <dbReference type="Proteomes" id="UP000051242"/>
    </source>
</evidence>
<dbReference type="Proteomes" id="UP000051242">
    <property type="component" value="Unassembled WGS sequence"/>
</dbReference>
<name>A0A0R2TDL4_9GAMM</name>
<feature type="coiled-coil region" evidence="1">
    <location>
        <begin position="183"/>
        <end position="210"/>
    </location>
</feature>
<keyword evidence="2" id="KW-0732">Signal</keyword>
<protein>
    <submittedName>
        <fullName evidence="3">Uncharacterized protein</fullName>
    </submittedName>
</protein>
<feature type="signal peptide" evidence="2">
    <location>
        <begin position="1"/>
        <end position="35"/>
    </location>
</feature>
<reference evidence="3 4" key="1">
    <citation type="submission" date="2015-10" db="EMBL/GenBank/DDBJ databases">
        <title>Metagenome-Assembled Genomes uncover a global brackish microbiome.</title>
        <authorList>
            <person name="Hugerth L.W."/>
            <person name="Larsson J."/>
            <person name="Alneberg J."/>
            <person name="Lindh M.V."/>
            <person name="Legrand C."/>
            <person name="Pinhassi J."/>
            <person name="Andersson A.F."/>
        </authorList>
    </citation>
    <scope>NUCLEOTIDE SEQUENCE [LARGE SCALE GENOMIC DNA]</scope>
    <source>
        <strain evidence="3">BACL22 MAG-120619-bin3</strain>
    </source>
</reference>
<proteinExistence type="predicted"/>
<keyword evidence="1" id="KW-0175">Coiled coil</keyword>
<evidence type="ECO:0000313" key="3">
    <source>
        <dbReference type="EMBL" id="KRO83360.1"/>
    </source>
</evidence>